<dbReference type="Pfam" id="PF13751">
    <property type="entry name" value="DDE_Tnp_1_6"/>
    <property type="match status" value="1"/>
</dbReference>
<evidence type="ECO:0000313" key="4">
    <source>
        <dbReference type="EMBL" id="AJD46840.1"/>
    </source>
</evidence>
<keyword evidence="7" id="KW-1185">Reference proteome</keyword>
<feature type="domain" description="Transposase InsH N-terminal" evidence="2">
    <location>
        <begin position="16"/>
        <end position="113"/>
    </location>
</feature>
<dbReference type="InterPro" id="IPR047629">
    <property type="entry name" value="IS1182_transpos"/>
</dbReference>
<dbReference type="Proteomes" id="UP000006764">
    <property type="component" value="Chromosome"/>
</dbReference>
<accession>A0A0B4XG49</accession>
<dbReference type="AlphaFoldDB" id="A0A0B4XG49"/>
<feature type="region of interest" description="Disordered" evidence="1">
    <location>
        <begin position="189"/>
        <end position="215"/>
    </location>
</feature>
<evidence type="ECO:0000259" key="2">
    <source>
        <dbReference type="Pfam" id="PF05598"/>
    </source>
</evidence>
<evidence type="ECO:0000259" key="3">
    <source>
        <dbReference type="Pfam" id="PF13751"/>
    </source>
</evidence>
<name>A0A0B4XG49_9GAMM</name>
<evidence type="ECO:0000313" key="5">
    <source>
        <dbReference type="EMBL" id="AJD47034.1"/>
    </source>
</evidence>
<dbReference type="KEGG" id="apac:S7S_02090"/>
<dbReference type="PANTHER" id="PTHR33408:SF2">
    <property type="entry name" value="TRANSPOSASE DDE DOMAIN-CONTAINING PROTEIN"/>
    <property type="match status" value="1"/>
</dbReference>
<dbReference type="EMBL" id="CP004387">
    <property type="protein sequence ID" value="AJD49833.1"/>
    <property type="molecule type" value="Genomic_DNA"/>
</dbReference>
<dbReference type="Pfam" id="PF05598">
    <property type="entry name" value="DUF772"/>
    <property type="match status" value="1"/>
</dbReference>
<evidence type="ECO:0000256" key="1">
    <source>
        <dbReference type="SAM" id="MobiDB-lite"/>
    </source>
</evidence>
<dbReference type="EMBL" id="CP004387">
    <property type="protein sequence ID" value="AJD46840.1"/>
    <property type="molecule type" value="Genomic_DNA"/>
</dbReference>
<organism evidence="5 7">
    <name type="scientific">Isoalcanivorax pacificus W11-5</name>
    <dbReference type="NCBI Taxonomy" id="391936"/>
    <lineage>
        <taxon>Bacteria</taxon>
        <taxon>Pseudomonadati</taxon>
        <taxon>Pseudomonadota</taxon>
        <taxon>Gammaproteobacteria</taxon>
        <taxon>Oceanospirillales</taxon>
        <taxon>Alcanivoracaceae</taxon>
        <taxon>Isoalcanivorax</taxon>
    </lineage>
</organism>
<dbReference type="KEGG" id="apac:S7S_03060"/>
<gene>
    <name evidence="4" type="ORF">S7S_02090</name>
    <name evidence="5" type="ORF">S7S_03060</name>
    <name evidence="6" type="ORF">S7S_17105</name>
</gene>
<evidence type="ECO:0000313" key="6">
    <source>
        <dbReference type="EMBL" id="AJD49833.1"/>
    </source>
</evidence>
<reference evidence="5" key="2">
    <citation type="submission" date="2013-03" db="EMBL/GenBank/DDBJ databases">
        <authorList>
            <person name="Lai Q."/>
            <person name="Shao Z."/>
        </authorList>
    </citation>
    <scope>NUCLEOTIDE SEQUENCE</scope>
    <source>
        <strain evidence="5">W11-5</strain>
    </source>
</reference>
<evidence type="ECO:0000313" key="7">
    <source>
        <dbReference type="Proteomes" id="UP000006764"/>
    </source>
</evidence>
<dbReference type="InterPro" id="IPR008490">
    <property type="entry name" value="Transposase_InsH_N"/>
</dbReference>
<dbReference type="InterPro" id="IPR025668">
    <property type="entry name" value="Tnp_DDE_dom"/>
</dbReference>
<dbReference type="OrthoDB" id="9182628at2"/>
<reference evidence="5 7" key="1">
    <citation type="journal article" date="2012" name="J. Bacteriol.">
        <title>Genome sequence of an alkane-degrading bacterium, Alcanivorax pacificus type strain W11-5, isolated from deep sea sediment.</title>
        <authorList>
            <person name="Lai Q."/>
            <person name="Shao Z."/>
        </authorList>
    </citation>
    <scope>NUCLEOTIDE SEQUENCE [LARGE SCALE GENOMIC DNA]</scope>
    <source>
        <strain evidence="5 7">W11-5</strain>
    </source>
</reference>
<feature type="domain" description="Transposase DDE" evidence="3">
    <location>
        <begin position="325"/>
        <end position="442"/>
    </location>
</feature>
<proteinExistence type="predicted"/>
<protein>
    <submittedName>
        <fullName evidence="5">Transposase-related protein</fullName>
    </submittedName>
</protein>
<dbReference type="NCBIfam" id="NF033551">
    <property type="entry name" value="transpos_IS1182"/>
    <property type="match status" value="1"/>
</dbReference>
<sequence>MLKDRAPTQSTLEFVCIDELVPPDHLLRKVDKHIDFSFIHDRVKALYCADNGRPALDPTLMFKLLLLGYLFGVRSERQLIREVQVNVAYRWFLGLTLTDKVPDASTLSQNRRRRFNDSDIYQQIFDEIVLQAMRRKLVSGEVLYTDSTHLKANANKGKWTKARVEPLRQAYLDDLDRAVEEDRLAHGKKPLRPASRPAAAREIKQSTTDPESGYMTRDNKPQGFFYLDHRTVDSKANIITDVHVSAGNVHDAVPYMARLRRQKERFGFDVTHVGLDAGYHTTAISKGLEDEQIKAVFGYRRPTHRKGYLYKREFHYQPDTDSYRCPQGQDLPYKTTSRTGYRHYQSDPAICQACPLLSRCTQHAKHIKIITRHVWEDSRERQDAHRLTEWGKAIYQRRKETVERSFADAKELHQYRYARYRGRDKVQAQCLLTAAAQNIKKIALLAG</sequence>
<dbReference type="PANTHER" id="PTHR33408">
    <property type="entry name" value="TRANSPOSASE"/>
    <property type="match status" value="1"/>
</dbReference>
<dbReference type="EMBL" id="CP004387">
    <property type="protein sequence ID" value="AJD47034.1"/>
    <property type="molecule type" value="Genomic_DNA"/>
</dbReference>
<dbReference type="RefSeq" id="WP_041025915.1">
    <property type="nucleotide sequence ID" value="NZ_CP004387.1"/>
</dbReference>
<dbReference type="HOGENOM" id="CLU_021293_2_2_6"/>
<dbReference type="KEGG" id="apac:S7S_17105"/>